<dbReference type="RefSeq" id="WP_068004378.1">
    <property type="nucleotide sequence ID" value="NZ_CP015597.1"/>
</dbReference>
<keyword evidence="8" id="KW-1185">Reference proteome</keyword>
<accession>A0A172UXE2</accession>
<feature type="transmembrane region" description="Helical" evidence="5">
    <location>
        <begin position="88"/>
        <end position="107"/>
    </location>
</feature>
<dbReference type="GO" id="GO:0012505">
    <property type="term" value="C:endomembrane system"/>
    <property type="evidence" value="ECO:0007669"/>
    <property type="project" value="UniProtKB-SubCell"/>
</dbReference>
<reference evidence="7 8" key="1">
    <citation type="submission" date="2016-05" db="EMBL/GenBank/DDBJ databases">
        <title>Complete genome sequence of a phthalic acid esters degrading Mycobacterium sp. YC-RL4.</title>
        <authorList>
            <person name="Ren L."/>
            <person name="Fan S."/>
            <person name="Ruth N."/>
            <person name="Jia Y."/>
            <person name="Wang J."/>
            <person name="Qiao C."/>
        </authorList>
    </citation>
    <scope>NUCLEOTIDE SEQUENCE [LARGE SCALE GENOMIC DNA]</scope>
    <source>
        <strain evidence="7 8">YC-RL4</strain>
        <plasmid evidence="8">pmyc1</plasmid>
    </source>
</reference>
<dbReference type="EMBL" id="CP015597">
    <property type="protein sequence ID" value="ANE83514.1"/>
    <property type="molecule type" value="Genomic_DNA"/>
</dbReference>
<evidence type="ECO:0000256" key="2">
    <source>
        <dbReference type="ARBA" id="ARBA00022692"/>
    </source>
</evidence>
<proteinExistence type="predicted"/>
<feature type="transmembrane region" description="Helical" evidence="5">
    <location>
        <begin position="20"/>
        <end position="37"/>
    </location>
</feature>
<evidence type="ECO:0000256" key="5">
    <source>
        <dbReference type="SAM" id="Phobius"/>
    </source>
</evidence>
<comment type="subcellular location">
    <subcellularLocation>
        <location evidence="1">Endomembrane system</location>
        <topology evidence="1">Multi-pass membrane protein</topology>
    </subcellularLocation>
</comment>
<dbReference type="AlphaFoldDB" id="A0A172UXE2"/>
<feature type="domain" description="DUF202" evidence="6">
    <location>
        <begin position="9"/>
        <end position="76"/>
    </location>
</feature>
<keyword evidence="3 5" id="KW-1133">Transmembrane helix</keyword>
<keyword evidence="7" id="KW-0614">Plasmid</keyword>
<dbReference type="Pfam" id="PF02656">
    <property type="entry name" value="DUF202"/>
    <property type="match status" value="1"/>
</dbReference>
<dbReference type="Proteomes" id="UP000077143">
    <property type="component" value="Plasmid pMYC1"/>
</dbReference>
<evidence type="ECO:0000256" key="4">
    <source>
        <dbReference type="ARBA" id="ARBA00023136"/>
    </source>
</evidence>
<evidence type="ECO:0000256" key="3">
    <source>
        <dbReference type="ARBA" id="ARBA00022989"/>
    </source>
</evidence>
<geneLocation type="plasmid" evidence="8">
    <name>pmyc1</name>
</geneLocation>
<name>A0A172UXE2_9MYCO</name>
<dbReference type="InterPro" id="IPR003807">
    <property type="entry name" value="DUF202"/>
</dbReference>
<evidence type="ECO:0000256" key="1">
    <source>
        <dbReference type="ARBA" id="ARBA00004127"/>
    </source>
</evidence>
<evidence type="ECO:0000313" key="8">
    <source>
        <dbReference type="Proteomes" id="UP000077143"/>
    </source>
</evidence>
<dbReference type="KEGG" id="madi:A7U43_28865"/>
<evidence type="ECO:0000313" key="7">
    <source>
        <dbReference type="EMBL" id="ANE83514.1"/>
    </source>
</evidence>
<gene>
    <name evidence="7" type="ORF">A7U43_28865</name>
</gene>
<keyword evidence="2 5" id="KW-0812">Transmembrane</keyword>
<feature type="transmembrane region" description="Helical" evidence="5">
    <location>
        <begin position="49"/>
        <end position="68"/>
    </location>
</feature>
<evidence type="ECO:0000259" key="6">
    <source>
        <dbReference type="Pfam" id="PF02656"/>
    </source>
</evidence>
<keyword evidence="4 5" id="KW-0472">Membrane</keyword>
<protein>
    <recommendedName>
        <fullName evidence="6">DUF202 domain-containing protein</fullName>
    </recommendedName>
</protein>
<sequence>MTREALAQDRGLQPERTDLAWTRTSLAVLVAGGLLLVKDHDLAAVADHRGRLVVGIAAAVVTVVVFLIGVRRRRRLTSRPRTARREILGAGSAVLALSVLVVAYLALPLV</sequence>
<organism evidence="7 8">
    <name type="scientific">Mycobacterium adipatum</name>
    <dbReference type="NCBI Taxonomy" id="1682113"/>
    <lineage>
        <taxon>Bacteria</taxon>
        <taxon>Bacillati</taxon>
        <taxon>Actinomycetota</taxon>
        <taxon>Actinomycetes</taxon>
        <taxon>Mycobacteriales</taxon>
        <taxon>Mycobacteriaceae</taxon>
        <taxon>Mycobacterium</taxon>
    </lineage>
</organism>